<keyword evidence="6 8" id="KW-1133">Transmembrane helix</keyword>
<feature type="domain" description="ABC transmembrane type-1" evidence="9">
    <location>
        <begin position="307"/>
        <end position="515"/>
    </location>
</feature>
<keyword evidence="11" id="KW-1185">Reference proteome</keyword>
<evidence type="ECO:0000256" key="2">
    <source>
        <dbReference type="ARBA" id="ARBA00007069"/>
    </source>
</evidence>
<comment type="subcellular location">
    <subcellularLocation>
        <location evidence="1 8">Cell membrane</location>
        <topology evidence="1 8">Multi-pass membrane protein</topology>
    </subcellularLocation>
</comment>
<comment type="caution">
    <text evidence="10">The sequence shown here is derived from an EMBL/GenBank/DDBJ whole genome shotgun (WGS) entry which is preliminary data.</text>
</comment>
<dbReference type="Proteomes" id="UP001081283">
    <property type="component" value="Unassembled WGS sequence"/>
</dbReference>
<evidence type="ECO:0000256" key="1">
    <source>
        <dbReference type="ARBA" id="ARBA00004651"/>
    </source>
</evidence>
<dbReference type="InterPro" id="IPR035906">
    <property type="entry name" value="MetI-like_sf"/>
</dbReference>
<keyword evidence="4" id="KW-1003">Cell membrane</keyword>
<name>A0ABT3YLN5_9HYPH</name>
<dbReference type="PANTHER" id="PTHR42929:SF5">
    <property type="entry name" value="ABC TRANSPORTER PERMEASE PROTEIN"/>
    <property type="match status" value="1"/>
</dbReference>
<dbReference type="PROSITE" id="PS50928">
    <property type="entry name" value="ABC_TM1"/>
    <property type="match status" value="1"/>
</dbReference>
<evidence type="ECO:0000256" key="8">
    <source>
        <dbReference type="RuleBase" id="RU363032"/>
    </source>
</evidence>
<gene>
    <name evidence="10" type="ORF">OEG82_22130</name>
</gene>
<evidence type="ECO:0000256" key="3">
    <source>
        <dbReference type="ARBA" id="ARBA00022448"/>
    </source>
</evidence>
<comment type="similarity">
    <text evidence="2">Belongs to the binding-protein-dependent transport system permease family. CysTW subfamily.</text>
</comment>
<keyword evidence="5 8" id="KW-0812">Transmembrane</keyword>
<dbReference type="SUPFAM" id="SSF161098">
    <property type="entry name" value="MetI-like"/>
    <property type="match status" value="1"/>
</dbReference>
<dbReference type="EMBL" id="JAOVZQ010000001">
    <property type="protein sequence ID" value="MCY0096689.1"/>
    <property type="molecule type" value="Genomic_DNA"/>
</dbReference>
<keyword evidence="7 8" id="KW-0472">Membrane</keyword>
<dbReference type="PANTHER" id="PTHR42929">
    <property type="entry name" value="INNER MEMBRANE ABC TRANSPORTER PERMEASE PROTEIN YDCU-RELATED-RELATED"/>
    <property type="match status" value="1"/>
</dbReference>
<dbReference type="Pfam" id="PF00528">
    <property type="entry name" value="BPD_transp_1"/>
    <property type="match status" value="1"/>
</dbReference>
<evidence type="ECO:0000313" key="11">
    <source>
        <dbReference type="Proteomes" id="UP001081283"/>
    </source>
</evidence>
<feature type="transmembrane region" description="Helical" evidence="8">
    <location>
        <begin position="339"/>
        <end position="357"/>
    </location>
</feature>
<proteinExistence type="inferred from homology"/>
<dbReference type="CDD" id="cd06261">
    <property type="entry name" value="TM_PBP2"/>
    <property type="match status" value="1"/>
</dbReference>
<dbReference type="InterPro" id="IPR000515">
    <property type="entry name" value="MetI-like"/>
</dbReference>
<evidence type="ECO:0000256" key="4">
    <source>
        <dbReference type="ARBA" id="ARBA00022475"/>
    </source>
</evidence>
<evidence type="ECO:0000256" key="7">
    <source>
        <dbReference type="ARBA" id="ARBA00023136"/>
    </source>
</evidence>
<dbReference type="RefSeq" id="WP_267614508.1">
    <property type="nucleotide sequence ID" value="NZ_JAOVZQ010000001.1"/>
</dbReference>
<keyword evidence="3 8" id="KW-0813">Transport</keyword>
<feature type="transmembrane region" description="Helical" evidence="8">
    <location>
        <begin position="494"/>
        <end position="515"/>
    </location>
</feature>
<feature type="transmembrane region" description="Helical" evidence="8">
    <location>
        <begin position="395"/>
        <end position="416"/>
    </location>
</feature>
<feature type="transmembrane region" description="Helical" evidence="8">
    <location>
        <begin position="448"/>
        <end position="467"/>
    </location>
</feature>
<dbReference type="Gene3D" id="1.10.3720.10">
    <property type="entry name" value="MetI-like"/>
    <property type="match status" value="1"/>
</dbReference>
<evidence type="ECO:0000256" key="5">
    <source>
        <dbReference type="ARBA" id="ARBA00022692"/>
    </source>
</evidence>
<organism evidence="10 11">
    <name type="scientific">Hoeflea ulvae</name>
    <dbReference type="NCBI Taxonomy" id="2983764"/>
    <lineage>
        <taxon>Bacteria</taxon>
        <taxon>Pseudomonadati</taxon>
        <taxon>Pseudomonadota</taxon>
        <taxon>Alphaproteobacteria</taxon>
        <taxon>Hyphomicrobiales</taxon>
        <taxon>Rhizobiaceae</taxon>
        <taxon>Hoeflea</taxon>
    </lineage>
</organism>
<accession>A0ABT3YLN5</accession>
<feature type="transmembrane region" description="Helical" evidence="8">
    <location>
        <begin position="36"/>
        <end position="56"/>
    </location>
</feature>
<protein>
    <submittedName>
        <fullName evidence="10">ABC transporter permease</fullName>
    </submittedName>
</protein>
<evidence type="ECO:0000313" key="10">
    <source>
        <dbReference type="EMBL" id="MCY0096689.1"/>
    </source>
</evidence>
<feature type="transmembrane region" description="Helical" evidence="8">
    <location>
        <begin position="311"/>
        <end position="332"/>
    </location>
</feature>
<reference evidence="10" key="1">
    <citation type="submission" date="2022-10" db="EMBL/GenBank/DDBJ databases">
        <title>Hoeflea sp. J2-29, isolated from marine algae.</title>
        <authorList>
            <person name="Kristyanto S."/>
            <person name="Kim J.M."/>
            <person name="Jeon C.O."/>
        </authorList>
    </citation>
    <scope>NUCLEOTIDE SEQUENCE</scope>
    <source>
        <strain evidence="10">J2-29</strain>
    </source>
</reference>
<evidence type="ECO:0000259" key="9">
    <source>
        <dbReference type="PROSITE" id="PS50928"/>
    </source>
</evidence>
<sequence length="527" mass="58305">MTDATHTPSDGAMLSADGMPLKKSLQIALRRQKLRALMLIAPLLLFVLISFIAPIADMLFRSVENDIVSETLPRTVIALQNWDYDDGNAEAPDSDVFAALYVDLSEAEEFKTHTRLGSRLNYETTGMSSLLRKTGRGIGRLDTDIYTEQFEAIDPKWADPAVWTVMMEQPGIAEALPETASAWKSWQRIVTNKGDVLAEEKPEDFVYTTLYRDLSTQPASAINAYGGAEADLLKAADSAVDGFETVSLRDEFIKMDKDWADPQVWGTIEAFSSPYTAGYFLASVDLQLTPSGIEEQPENQKVYLLLFGRTMFMSMVIMGSCILLGYPIAYLLSNLPLRTSNLLLILVLLPFWTSLLVRTSAWKVLLQQQGVINDILVWLGLVSDGDRLVMINNQFGTIVAMTHILLPFMILPLYSVMKTIPQTYVRAAKSLGATDWTAFWRVYFPQSVPGIGAGSILVFILSIGYYITPELVGGTTGTFISNRIAYHISSSLNWGLAAALGTILLAVVLLLYWVYDRIVGIDNVSLG</sequence>
<evidence type="ECO:0000256" key="6">
    <source>
        <dbReference type="ARBA" id="ARBA00022989"/>
    </source>
</evidence>